<protein>
    <recommendedName>
        <fullName evidence="4">ATP synthase F0 subunit 8</fullName>
    </recommendedName>
</protein>
<keyword evidence="3" id="KW-1185">Reference proteome</keyword>
<dbReference type="RefSeq" id="WP_205495754.1">
    <property type="nucleotide sequence ID" value="NZ_JAFHAP010000010.1"/>
</dbReference>
<organism evidence="2 3">
    <name type="scientific">Polycladomyces zharkentensis</name>
    <dbReference type="NCBI Taxonomy" id="2807616"/>
    <lineage>
        <taxon>Bacteria</taxon>
        <taxon>Bacillati</taxon>
        <taxon>Bacillota</taxon>
        <taxon>Bacilli</taxon>
        <taxon>Bacillales</taxon>
        <taxon>Thermoactinomycetaceae</taxon>
        <taxon>Polycladomyces</taxon>
    </lineage>
</organism>
<comment type="caution">
    <text evidence="2">The sequence shown here is derived from an EMBL/GenBank/DDBJ whole genome shotgun (WGS) entry which is preliminary data.</text>
</comment>
<feature type="transmembrane region" description="Helical" evidence="1">
    <location>
        <begin position="6"/>
        <end position="25"/>
    </location>
</feature>
<accession>A0ABS2WKT0</accession>
<evidence type="ECO:0000256" key="1">
    <source>
        <dbReference type="SAM" id="Phobius"/>
    </source>
</evidence>
<evidence type="ECO:0000313" key="2">
    <source>
        <dbReference type="EMBL" id="MBN2910107.1"/>
    </source>
</evidence>
<keyword evidence="1" id="KW-0472">Membrane</keyword>
<evidence type="ECO:0008006" key="4">
    <source>
        <dbReference type="Google" id="ProtNLM"/>
    </source>
</evidence>
<reference evidence="2" key="1">
    <citation type="journal article" date="2024" name="Int. J. Syst. Evol. Microbiol.">
        <title>Polycladomyces zharkentensis sp. nov., a novel thermophilic cellulose- and starch-degrading member of the Bacillota from a geothermal aquifer in Kazakhstan.</title>
        <authorList>
            <person name="Mashzhan A."/>
            <person name="Kistaubayeva A."/>
            <person name="Javier-Lopez R."/>
            <person name="Bissenova U."/>
            <person name="Bissenbay A."/>
            <person name="Birkeland N.K."/>
        </authorList>
    </citation>
    <scope>NUCLEOTIDE SEQUENCE</scope>
    <source>
        <strain evidence="2">ZKZ2T</strain>
    </source>
</reference>
<sequence length="49" mass="6177">MSIRTQWWFSLILFLIMLPLAFRLISSWQVSLKWLERLKTRWGKRKRVR</sequence>
<proteinExistence type="predicted"/>
<gene>
    <name evidence="2" type="ORF">JQC72_11405</name>
</gene>
<evidence type="ECO:0000313" key="3">
    <source>
        <dbReference type="Proteomes" id="UP001177120"/>
    </source>
</evidence>
<dbReference type="Proteomes" id="UP001177120">
    <property type="component" value="Unassembled WGS sequence"/>
</dbReference>
<keyword evidence="1" id="KW-0812">Transmembrane</keyword>
<keyword evidence="1" id="KW-1133">Transmembrane helix</keyword>
<dbReference type="EMBL" id="JAFHAP010000010">
    <property type="protein sequence ID" value="MBN2910107.1"/>
    <property type="molecule type" value="Genomic_DNA"/>
</dbReference>
<name>A0ABS2WKT0_9BACL</name>